<dbReference type="CDD" id="cd06263">
    <property type="entry name" value="MAM"/>
    <property type="match status" value="1"/>
</dbReference>
<dbReference type="SUPFAM" id="SSF49899">
    <property type="entry name" value="Concanavalin A-like lectins/glucanases"/>
    <property type="match status" value="1"/>
</dbReference>
<proteinExistence type="predicted"/>
<evidence type="ECO:0000256" key="1">
    <source>
        <dbReference type="SAM" id="MobiDB-lite"/>
    </source>
</evidence>
<feature type="domain" description="MAM" evidence="3">
    <location>
        <begin position="53"/>
        <end position="209"/>
    </location>
</feature>
<dbReference type="GeneTree" id="ENSGT00940000164732"/>
<feature type="region of interest" description="Disordered" evidence="1">
    <location>
        <begin position="73"/>
        <end position="97"/>
    </location>
</feature>
<feature type="chain" id="PRO_5025517400" description="MAM domain-containing protein" evidence="2">
    <location>
        <begin position="19"/>
        <end position="284"/>
    </location>
</feature>
<dbReference type="PANTHER" id="PTHR23282">
    <property type="entry name" value="APICAL ENDOSOMAL GLYCOPROTEIN PRECURSOR"/>
    <property type="match status" value="1"/>
</dbReference>
<protein>
    <recommendedName>
        <fullName evidence="3">MAM domain-containing protein</fullName>
    </recommendedName>
</protein>
<reference evidence="4" key="2">
    <citation type="submission" date="2025-08" db="UniProtKB">
        <authorList>
            <consortium name="Ensembl"/>
        </authorList>
    </citation>
    <scope>IDENTIFICATION</scope>
</reference>
<reference evidence="4" key="3">
    <citation type="submission" date="2025-09" db="UniProtKB">
        <authorList>
            <consortium name="Ensembl"/>
        </authorList>
    </citation>
    <scope>IDENTIFICATION</scope>
</reference>
<dbReference type="InParanoid" id="A0A667XQ26"/>
<dbReference type="AlphaFoldDB" id="A0A667XQ26"/>
<accession>A0A667XQ26</accession>
<dbReference type="InterPro" id="IPR051560">
    <property type="entry name" value="MAM_domain-containing"/>
</dbReference>
<keyword evidence="2" id="KW-0732">Signal</keyword>
<dbReference type="GO" id="GO:0016020">
    <property type="term" value="C:membrane"/>
    <property type="evidence" value="ECO:0007669"/>
    <property type="project" value="InterPro"/>
</dbReference>
<dbReference type="Proteomes" id="UP000472263">
    <property type="component" value="Chromosome 17"/>
</dbReference>
<feature type="signal peptide" evidence="2">
    <location>
        <begin position="1"/>
        <end position="18"/>
    </location>
</feature>
<evidence type="ECO:0000256" key="2">
    <source>
        <dbReference type="SAM" id="SignalP"/>
    </source>
</evidence>
<evidence type="ECO:0000313" key="5">
    <source>
        <dbReference type="Proteomes" id="UP000472263"/>
    </source>
</evidence>
<organism evidence="4 5">
    <name type="scientific">Myripristis murdjan</name>
    <name type="common">pinecone soldierfish</name>
    <dbReference type="NCBI Taxonomy" id="586833"/>
    <lineage>
        <taxon>Eukaryota</taxon>
        <taxon>Metazoa</taxon>
        <taxon>Chordata</taxon>
        <taxon>Craniata</taxon>
        <taxon>Vertebrata</taxon>
        <taxon>Euteleostomi</taxon>
        <taxon>Actinopterygii</taxon>
        <taxon>Neopterygii</taxon>
        <taxon>Teleostei</taxon>
        <taxon>Neoteleostei</taxon>
        <taxon>Acanthomorphata</taxon>
        <taxon>Holocentriformes</taxon>
        <taxon>Holocentridae</taxon>
        <taxon>Myripristis</taxon>
    </lineage>
</organism>
<dbReference type="SMART" id="SM00137">
    <property type="entry name" value="MAM"/>
    <property type="match status" value="1"/>
</dbReference>
<dbReference type="Ensembl" id="ENSMMDT00005014661.1">
    <property type="protein sequence ID" value="ENSMMDP00005014264.1"/>
    <property type="gene ID" value="ENSMMDG00005007362.1"/>
</dbReference>
<dbReference type="PROSITE" id="PS50060">
    <property type="entry name" value="MAM_2"/>
    <property type="match status" value="1"/>
</dbReference>
<evidence type="ECO:0000259" key="3">
    <source>
        <dbReference type="PROSITE" id="PS50060"/>
    </source>
</evidence>
<sequence length="284" mass="31098">MFVLILSVELVVYELLNASVPPSLFLPRNTHPNPTCEGLADMIFFLSPALSAYGCSFEDNLCIWTQGAEDDLDWQRRSGPTETPNTGPAGDHTSGTGQYLYIESSPPSVKGNVAQLKSLLLPPAGEKGYCFSFWYHMFGATVGSLKMILKTTDPLSKTTSGNQGDEWQVVQTHVTLQKVHQVILEATVGGGAGDIALDDISFVSGPCPASVIKLYGHGNGLCNRACTYYSEQKYRLAALVSQIHHITEMKGGVYVYMTPFFFFFLGGKATKRADRLVRTIFHIL</sequence>
<dbReference type="Pfam" id="PF00629">
    <property type="entry name" value="MAM"/>
    <property type="match status" value="1"/>
</dbReference>
<dbReference type="InterPro" id="IPR000998">
    <property type="entry name" value="MAM_dom"/>
</dbReference>
<dbReference type="Gene3D" id="2.60.120.200">
    <property type="match status" value="1"/>
</dbReference>
<reference evidence="4" key="1">
    <citation type="submission" date="2019-06" db="EMBL/GenBank/DDBJ databases">
        <authorList>
            <consortium name="Wellcome Sanger Institute Data Sharing"/>
        </authorList>
    </citation>
    <scope>NUCLEOTIDE SEQUENCE [LARGE SCALE GENOMIC DNA]</scope>
</reference>
<evidence type="ECO:0000313" key="4">
    <source>
        <dbReference type="Ensembl" id="ENSMMDP00005014264.1"/>
    </source>
</evidence>
<keyword evidence="5" id="KW-1185">Reference proteome</keyword>
<dbReference type="InterPro" id="IPR013320">
    <property type="entry name" value="ConA-like_dom_sf"/>
</dbReference>
<name>A0A667XQ26_9TELE</name>
<dbReference type="PANTHER" id="PTHR23282:SF150">
    <property type="entry name" value="SI:CH211-106H4.4"/>
    <property type="match status" value="1"/>
</dbReference>